<reference evidence="1" key="1">
    <citation type="submission" date="2020-01" db="EMBL/GenBank/DDBJ databases">
        <authorList>
            <consortium name="GenomeTrakr network: Whole genome sequencing for foodborne pathogen traceback"/>
        </authorList>
    </citation>
    <scope>NUCLEOTIDE SEQUENCE</scope>
    <source>
        <strain evidence="1">CFSAN096326</strain>
    </source>
</reference>
<dbReference type="EMBL" id="AANOQJ010000006">
    <property type="protein sequence ID" value="EDP8036556.1"/>
    <property type="molecule type" value="Genomic_DNA"/>
</dbReference>
<protein>
    <recommendedName>
        <fullName evidence="2">PD-(D/E)XK nuclease family protein</fullName>
    </recommendedName>
</protein>
<dbReference type="InterPro" id="IPR029470">
    <property type="entry name" value="PDDEXK_4"/>
</dbReference>
<dbReference type="AlphaFoldDB" id="A0A6F9MU25"/>
<evidence type="ECO:0008006" key="2">
    <source>
        <dbReference type="Google" id="ProtNLM"/>
    </source>
</evidence>
<comment type="caution">
    <text evidence="1">The sequence shown here is derived from an EMBL/GenBank/DDBJ whole genome shotgun (WGS) entry which is preliminary data.</text>
</comment>
<name>A0A6F9MU25_CAMJU</name>
<gene>
    <name evidence="1" type="ORF">GRO02_05450</name>
</gene>
<accession>A0A6F9MU25</accession>
<proteinExistence type="predicted"/>
<evidence type="ECO:0000313" key="1">
    <source>
        <dbReference type="EMBL" id="EDP8036556.1"/>
    </source>
</evidence>
<organism evidence="1">
    <name type="scientific">Campylobacter jejuni</name>
    <dbReference type="NCBI Taxonomy" id="197"/>
    <lineage>
        <taxon>Bacteria</taxon>
        <taxon>Pseudomonadati</taxon>
        <taxon>Campylobacterota</taxon>
        <taxon>Epsilonproteobacteria</taxon>
        <taxon>Campylobacterales</taxon>
        <taxon>Campylobacteraceae</taxon>
        <taxon>Campylobacter</taxon>
    </lineage>
</organism>
<sequence length="373" mass="44050">MDFLEEFETFKVRETGGKKIKYNLLLKVLPAHDEVNLHSGILKSLLDPSENHNQDRLFLDLFLKEVNLKDLFANDNEIKVEKEYKNIDIYIHNNAKHIILENKIWARDQHRQIARYINTLKDEGVKYENIIVIYLTLDGRKPDDNSLGDWKINGSFLENQESKIAYRQISYKDQILLWLDKCKPEVEKLKIAIEFYKDVIENLMGKGSDMISFLNDKGDKLDLEELFKDLISNKSKLLPKISILERNYIINQFLEKICTEFNKFDFDNGSNHVQFILKPKNLDDNVYFAFAWFDTTNPKNWKNFGIRLIGDISKEYREKIRNEIQKEKIDEKFNGFALSNYIVFDEKTTAKGIKEFIKENIDTVIKVNEILKN</sequence>
<dbReference type="Pfam" id="PF14281">
    <property type="entry name" value="PDDEXK_4"/>
    <property type="match status" value="1"/>
</dbReference>